<dbReference type="PaxDb" id="39947-A0A0P0XLT2"/>
<reference evidence="2 3" key="3">
    <citation type="journal article" date="2013" name="Rice">
        <title>Improvement of the Oryza sativa Nipponbare reference genome using next generation sequence and optical map data.</title>
        <authorList>
            <person name="Kawahara Y."/>
            <person name="de la Bastide M."/>
            <person name="Hamilton J.P."/>
            <person name="Kanamori H."/>
            <person name="McCombie W.R."/>
            <person name="Ouyang S."/>
            <person name="Schwartz D.C."/>
            <person name="Tanaka T."/>
            <person name="Wu J."/>
            <person name="Zhou S."/>
            <person name="Childs K.L."/>
            <person name="Davidson R.M."/>
            <person name="Lin H."/>
            <person name="Quesada-Ocampo L."/>
            <person name="Vaillancourt B."/>
            <person name="Sakai H."/>
            <person name="Lee S.S."/>
            <person name="Kim J."/>
            <person name="Numa H."/>
            <person name="Itoh T."/>
            <person name="Buell C.R."/>
            <person name="Matsumoto T."/>
        </authorList>
    </citation>
    <scope>NUCLEOTIDE SEQUENCE [LARGE SCALE GENOMIC DNA]</scope>
    <source>
        <strain evidence="3">cv. Nipponbare</strain>
    </source>
</reference>
<evidence type="ECO:0000313" key="3">
    <source>
        <dbReference type="Proteomes" id="UP000059680"/>
    </source>
</evidence>
<name>A0A0P0XLT2_ORYSJ</name>
<evidence type="ECO:0000313" key="2">
    <source>
        <dbReference type="EMBL" id="BAT07553.1"/>
    </source>
</evidence>
<dbReference type="Proteomes" id="UP000059680">
    <property type="component" value="Chromosome 9"/>
</dbReference>
<sequence>MMESTAAMGRRWAEEEPACGGVQVEMTRMRNRVRHDGSGTMCSADVGPTKISMPWSLARPANIFGPPIFPQTVHCEFDFPCRCGNDDNSVDGCDAPRRARGTWVVAWMETALRVELKAEREGSEGKSGVGGGIPSRGGDRAKDMEAREHDDPTADVEAADRRGCGQGERESPWQPSCSSHD</sequence>
<keyword evidence="3" id="KW-1185">Reference proteome</keyword>
<evidence type="ECO:0000256" key="1">
    <source>
        <dbReference type="SAM" id="MobiDB-lite"/>
    </source>
</evidence>
<reference evidence="2 3" key="2">
    <citation type="journal article" date="2013" name="Plant Cell Physiol.">
        <title>Rice Annotation Project Database (RAP-DB): an integrative and interactive database for rice genomics.</title>
        <authorList>
            <person name="Sakai H."/>
            <person name="Lee S.S."/>
            <person name="Tanaka T."/>
            <person name="Numa H."/>
            <person name="Kim J."/>
            <person name="Kawahara Y."/>
            <person name="Wakimoto H."/>
            <person name="Yang C.C."/>
            <person name="Iwamoto M."/>
            <person name="Abe T."/>
            <person name="Yamada Y."/>
            <person name="Muto A."/>
            <person name="Inokuchi H."/>
            <person name="Ikemura T."/>
            <person name="Matsumoto T."/>
            <person name="Sasaki T."/>
            <person name="Itoh T."/>
        </authorList>
    </citation>
    <scope>NUCLEOTIDE SEQUENCE [LARGE SCALE GENOMIC DNA]</scope>
    <source>
        <strain evidence="3">cv. Nipponbare</strain>
    </source>
</reference>
<reference evidence="3" key="1">
    <citation type="journal article" date="2005" name="Nature">
        <title>The map-based sequence of the rice genome.</title>
        <authorList>
            <consortium name="International rice genome sequencing project (IRGSP)"/>
            <person name="Matsumoto T."/>
            <person name="Wu J."/>
            <person name="Kanamori H."/>
            <person name="Katayose Y."/>
            <person name="Fujisawa M."/>
            <person name="Namiki N."/>
            <person name="Mizuno H."/>
            <person name="Yamamoto K."/>
            <person name="Antonio B.A."/>
            <person name="Baba T."/>
            <person name="Sakata K."/>
            <person name="Nagamura Y."/>
            <person name="Aoki H."/>
            <person name="Arikawa K."/>
            <person name="Arita K."/>
            <person name="Bito T."/>
            <person name="Chiden Y."/>
            <person name="Fujitsuka N."/>
            <person name="Fukunaka R."/>
            <person name="Hamada M."/>
            <person name="Harada C."/>
            <person name="Hayashi A."/>
            <person name="Hijishita S."/>
            <person name="Honda M."/>
            <person name="Hosokawa S."/>
            <person name="Ichikawa Y."/>
            <person name="Idonuma A."/>
            <person name="Iijima M."/>
            <person name="Ikeda M."/>
            <person name="Ikeno M."/>
            <person name="Ito K."/>
            <person name="Ito S."/>
            <person name="Ito T."/>
            <person name="Ito Y."/>
            <person name="Ito Y."/>
            <person name="Iwabuchi A."/>
            <person name="Kamiya K."/>
            <person name="Karasawa W."/>
            <person name="Kurita K."/>
            <person name="Katagiri S."/>
            <person name="Kikuta A."/>
            <person name="Kobayashi H."/>
            <person name="Kobayashi N."/>
            <person name="Machita K."/>
            <person name="Maehara T."/>
            <person name="Masukawa M."/>
            <person name="Mizubayashi T."/>
            <person name="Mukai Y."/>
            <person name="Nagasaki H."/>
            <person name="Nagata Y."/>
            <person name="Naito S."/>
            <person name="Nakashima M."/>
            <person name="Nakama Y."/>
            <person name="Nakamichi Y."/>
            <person name="Nakamura M."/>
            <person name="Meguro A."/>
            <person name="Negishi M."/>
            <person name="Ohta I."/>
            <person name="Ohta T."/>
            <person name="Okamoto M."/>
            <person name="Ono N."/>
            <person name="Saji S."/>
            <person name="Sakaguchi M."/>
            <person name="Sakai K."/>
            <person name="Shibata M."/>
            <person name="Shimokawa T."/>
            <person name="Song J."/>
            <person name="Takazaki Y."/>
            <person name="Terasawa K."/>
            <person name="Tsugane M."/>
            <person name="Tsuji K."/>
            <person name="Ueda S."/>
            <person name="Waki K."/>
            <person name="Yamagata H."/>
            <person name="Yamamoto M."/>
            <person name="Yamamoto S."/>
            <person name="Yamane H."/>
            <person name="Yoshiki S."/>
            <person name="Yoshihara R."/>
            <person name="Yukawa K."/>
            <person name="Zhong H."/>
            <person name="Yano M."/>
            <person name="Yuan Q."/>
            <person name="Ouyang S."/>
            <person name="Liu J."/>
            <person name="Jones K.M."/>
            <person name="Gansberger K."/>
            <person name="Moffat K."/>
            <person name="Hill J."/>
            <person name="Bera J."/>
            <person name="Fadrosh D."/>
            <person name="Jin S."/>
            <person name="Johri S."/>
            <person name="Kim M."/>
            <person name="Overton L."/>
            <person name="Reardon M."/>
            <person name="Tsitrin T."/>
            <person name="Vuong H."/>
            <person name="Weaver B."/>
            <person name="Ciecko A."/>
            <person name="Tallon L."/>
            <person name="Jackson J."/>
            <person name="Pai G."/>
            <person name="Aken S.V."/>
            <person name="Utterback T."/>
            <person name="Reidmuller S."/>
            <person name="Feldblyum T."/>
            <person name="Hsiao J."/>
            <person name="Zismann V."/>
            <person name="Iobst S."/>
            <person name="de Vazeille A.R."/>
            <person name="Buell C.R."/>
            <person name="Ying K."/>
            <person name="Li Y."/>
            <person name="Lu T."/>
            <person name="Huang Y."/>
            <person name="Zhao Q."/>
            <person name="Feng Q."/>
            <person name="Zhang L."/>
            <person name="Zhu J."/>
            <person name="Weng Q."/>
            <person name="Mu J."/>
            <person name="Lu Y."/>
            <person name="Fan D."/>
            <person name="Liu Y."/>
            <person name="Guan J."/>
            <person name="Zhang Y."/>
            <person name="Yu S."/>
            <person name="Liu X."/>
            <person name="Zhang Y."/>
            <person name="Hong G."/>
            <person name="Han B."/>
            <person name="Choisne N."/>
            <person name="Demange N."/>
            <person name="Orjeda G."/>
            <person name="Samain S."/>
            <person name="Cattolico L."/>
            <person name="Pelletier E."/>
            <person name="Couloux A."/>
            <person name="Segurens B."/>
            <person name="Wincker P."/>
            <person name="D'Hont A."/>
            <person name="Scarpelli C."/>
            <person name="Weissenbach J."/>
            <person name="Salanoubat M."/>
            <person name="Quetier F."/>
            <person name="Yu Y."/>
            <person name="Kim H.R."/>
            <person name="Rambo T."/>
            <person name="Currie J."/>
            <person name="Collura K."/>
            <person name="Luo M."/>
            <person name="Yang T."/>
            <person name="Ammiraju J.S.S."/>
            <person name="Engler F."/>
            <person name="Soderlund C."/>
            <person name="Wing R.A."/>
            <person name="Palmer L.E."/>
            <person name="de la Bastide M."/>
            <person name="Spiegel L."/>
            <person name="Nascimento L."/>
            <person name="Zutavern T."/>
            <person name="O'Shaughnessy A."/>
            <person name="Dike S."/>
            <person name="Dedhia N."/>
            <person name="Preston R."/>
            <person name="Balija V."/>
            <person name="McCombie W.R."/>
            <person name="Chow T."/>
            <person name="Chen H."/>
            <person name="Chung M."/>
            <person name="Chen C."/>
            <person name="Shaw J."/>
            <person name="Wu H."/>
            <person name="Hsiao K."/>
            <person name="Chao Y."/>
            <person name="Chu M."/>
            <person name="Cheng C."/>
            <person name="Hour A."/>
            <person name="Lee P."/>
            <person name="Lin S."/>
            <person name="Lin Y."/>
            <person name="Liou J."/>
            <person name="Liu S."/>
            <person name="Hsing Y."/>
            <person name="Raghuvanshi S."/>
            <person name="Mohanty A."/>
            <person name="Bharti A.K."/>
            <person name="Gaur A."/>
            <person name="Gupta V."/>
            <person name="Kumar D."/>
            <person name="Ravi V."/>
            <person name="Vij S."/>
            <person name="Kapur A."/>
            <person name="Khurana P."/>
            <person name="Khurana P."/>
            <person name="Khurana J.P."/>
            <person name="Tyagi A.K."/>
            <person name="Gaikwad K."/>
            <person name="Singh A."/>
            <person name="Dalal V."/>
            <person name="Srivastava S."/>
            <person name="Dixit A."/>
            <person name="Pal A.K."/>
            <person name="Ghazi I.A."/>
            <person name="Yadav M."/>
            <person name="Pandit A."/>
            <person name="Bhargava A."/>
            <person name="Sureshbabu K."/>
            <person name="Batra K."/>
            <person name="Sharma T.R."/>
            <person name="Mohapatra T."/>
            <person name="Singh N.K."/>
            <person name="Messing J."/>
            <person name="Nelson A.B."/>
            <person name="Fuks G."/>
            <person name="Kavchok S."/>
            <person name="Keizer G."/>
            <person name="Linton E."/>
            <person name="Llaca V."/>
            <person name="Song R."/>
            <person name="Tanyolac B."/>
            <person name="Young S."/>
            <person name="Ho-Il K."/>
            <person name="Hahn J.H."/>
            <person name="Sangsakoo G."/>
            <person name="Vanavichit A."/>
            <person name="de Mattos Luiz.A.T."/>
            <person name="Zimmer P.D."/>
            <person name="Malone G."/>
            <person name="Dellagostin O."/>
            <person name="de Oliveira A.C."/>
            <person name="Bevan M."/>
            <person name="Bancroft I."/>
            <person name="Minx P."/>
            <person name="Cordum H."/>
            <person name="Wilson R."/>
            <person name="Cheng Z."/>
            <person name="Jin W."/>
            <person name="Jiang J."/>
            <person name="Leong S.A."/>
            <person name="Iwama H."/>
            <person name="Gojobori T."/>
            <person name="Itoh T."/>
            <person name="Niimura Y."/>
            <person name="Fujii Y."/>
            <person name="Habara T."/>
            <person name="Sakai H."/>
            <person name="Sato Y."/>
            <person name="Wilson G."/>
            <person name="Kumar K."/>
            <person name="McCouch S."/>
            <person name="Juretic N."/>
            <person name="Hoen D."/>
            <person name="Wright S."/>
            <person name="Bruskiewich R."/>
            <person name="Bureau T."/>
            <person name="Miyao A."/>
            <person name="Hirochika H."/>
            <person name="Nishikawa T."/>
            <person name="Kadowaki K."/>
            <person name="Sugiura M."/>
            <person name="Burr B."/>
            <person name="Sasaki T."/>
        </authorList>
    </citation>
    <scope>NUCLEOTIDE SEQUENCE [LARGE SCALE GENOMIC DNA]</scope>
    <source>
        <strain evidence="3">cv. Nipponbare</strain>
    </source>
</reference>
<feature type="region of interest" description="Disordered" evidence="1">
    <location>
        <begin position="118"/>
        <end position="181"/>
    </location>
</feature>
<protein>
    <submittedName>
        <fullName evidence="2">Os09g0336500 protein</fullName>
    </submittedName>
</protein>
<gene>
    <name evidence="2" type="ordered locus">Os09g0336500</name>
    <name evidence="2" type="ORF">OSNPB_090336500</name>
</gene>
<organism evidence="2 3">
    <name type="scientific">Oryza sativa subsp. japonica</name>
    <name type="common">Rice</name>
    <dbReference type="NCBI Taxonomy" id="39947"/>
    <lineage>
        <taxon>Eukaryota</taxon>
        <taxon>Viridiplantae</taxon>
        <taxon>Streptophyta</taxon>
        <taxon>Embryophyta</taxon>
        <taxon>Tracheophyta</taxon>
        <taxon>Spermatophyta</taxon>
        <taxon>Magnoliopsida</taxon>
        <taxon>Liliopsida</taxon>
        <taxon>Poales</taxon>
        <taxon>Poaceae</taxon>
        <taxon>BOP clade</taxon>
        <taxon>Oryzoideae</taxon>
        <taxon>Oryzeae</taxon>
        <taxon>Oryzinae</taxon>
        <taxon>Oryza</taxon>
        <taxon>Oryza sativa</taxon>
    </lineage>
</organism>
<dbReference type="InParanoid" id="A0A0P0XLT2"/>
<feature type="compositionally biased region" description="Basic and acidic residues" evidence="1">
    <location>
        <begin position="137"/>
        <end position="171"/>
    </location>
</feature>
<feature type="compositionally biased region" description="Gly residues" evidence="1">
    <location>
        <begin position="125"/>
        <end position="135"/>
    </location>
</feature>
<dbReference type="AlphaFoldDB" id="A0A0P0XLT2"/>
<proteinExistence type="predicted"/>
<accession>A0A0P0XLT2</accession>
<dbReference type="EMBL" id="AP014965">
    <property type="protein sequence ID" value="BAT07553.1"/>
    <property type="molecule type" value="Genomic_DNA"/>
</dbReference>